<name>A0A931AMS1_9FIRM</name>
<sequence length="314" mass="35701">MINISKKITILTILIISFAIIFTGCGNGQEDMLELAASIEFLERDDGIHALEEEYGFEFGDDNIQTMEVGLSYSSLDEEEVDVAMGFATDGRIPAFDLVILEDDKNFFPVYNPAPTINNEILEEYPELEEIINQLPPLLDEEKLPQLNQEVDIEEREPVDVAREFLEENELLGDYEDERDGPTIGIGSKAWTEQLILGNLLVELLESHGYPVDDRTGLGETPVLRNAMESGEIDLYWEYTGTVLMTVMEDEEITEAEEAYQRVKDWDEAENDIIWLDYASANNTWTLMMLEEKAEELGIESISDLADHINELRN</sequence>
<reference evidence="2" key="1">
    <citation type="submission" date="2020-11" db="EMBL/GenBank/DDBJ databases">
        <title>Halonatronomonas betainensis gen. nov., sp. nov. a novel haloalkaliphilic representative of the family Halanaerobiacae capable of betaine degradation.</title>
        <authorList>
            <person name="Boltyanskaya Y."/>
            <person name="Kevbrin V."/>
            <person name="Detkova E."/>
            <person name="Grouzdev D.S."/>
            <person name="Koziaeva V."/>
            <person name="Zhilina T."/>
        </authorList>
    </citation>
    <scope>NUCLEOTIDE SEQUENCE</scope>
    <source>
        <strain evidence="2">Z-7014</strain>
    </source>
</reference>
<evidence type="ECO:0000313" key="2">
    <source>
        <dbReference type="EMBL" id="MBF8435663.1"/>
    </source>
</evidence>
<protein>
    <submittedName>
        <fullName evidence="2">Glycine/betaine ABC transporter substrate-binding protein</fullName>
    </submittedName>
</protein>
<organism evidence="2 3">
    <name type="scientific">Halonatronomonas betaini</name>
    <dbReference type="NCBI Taxonomy" id="2778430"/>
    <lineage>
        <taxon>Bacteria</taxon>
        <taxon>Bacillati</taxon>
        <taxon>Bacillota</taxon>
        <taxon>Clostridia</taxon>
        <taxon>Halanaerobiales</taxon>
        <taxon>Halarsenatibacteraceae</taxon>
        <taxon>Halonatronomonas</taxon>
    </lineage>
</organism>
<gene>
    <name evidence="2" type="ORF">I0Q91_01095</name>
</gene>
<accession>A0A931AMS1</accession>
<feature type="domain" description="ABC-type glycine betaine transport system substrate-binding" evidence="1">
    <location>
        <begin position="31"/>
        <end position="168"/>
    </location>
</feature>
<dbReference type="PROSITE" id="PS51257">
    <property type="entry name" value="PROKAR_LIPOPROTEIN"/>
    <property type="match status" value="1"/>
</dbReference>
<dbReference type="Pfam" id="PF04069">
    <property type="entry name" value="OpuAC"/>
    <property type="match status" value="2"/>
</dbReference>
<proteinExistence type="predicted"/>
<evidence type="ECO:0000259" key="1">
    <source>
        <dbReference type="Pfam" id="PF04069"/>
    </source>
</evidence>
<feature type="domain" description="ABC-type glycine betaine transport system substrate-binding" evidence="1">
    <location>
        <begin position="183"/>
        <end position="310"/>
    </location>
</feature>
<dbReference type="SUPFAM" id="SSF53850">
    <property type="entry name" value="Periplasmic binding protein-like II"/>
    <property type="match status" value="2"/>
</dbReference>
<dbReference type="Proteomes" id="UP000621436">
    <property type="component" value="Unassembled WGS sequence"/>
</dbReference>
<comment type="caution">
    <text evidence="2">The sequence shown here is derived from an EMBL/GenBank/DDBJ whole genome shotgun (WGS) entry which is preliminary data.</text>
</comment>
<dbReference type="InterPro" id="IPR007210">
    <property type="entry name" value="ABC_Gly_betaine_transp_sub-bd"/>
</dbReference>
<dbReference type="AlphaFoldDB" id="A0A931AMS1"/>
<dbReference type="GO" id="GO:0022857">
    <property type="term" value="F:transmembrane transporter activity"/>
    <property type="evidence" value="ECO:0007669"/>
    <property type="project" value="InterPro"/>
</dbReference>
<dbReference type="EMBL" id="JADPIE010000001">
    <property type="protein sequence ID" value="MBF8435663.1"/>
    <property type="molecule type" value="Genomic_DNA"/>
</dbReference>
<dbReference type="RefSeq" id="WP_270452309.1">
    <property type="nucleotide sequence ID" value="NZ_JADPIE010000001.1"/>
</dbReference>
<dbReference type="GO" id="GO:0043190">
    <property type="term" value="C:ATP-binding cassette (ABC) transporter complex"/>
    <property type="evidence" value="ECO:0007669"/>
    <property type="project" value="InterPro"/>
</dbReference>
<evidence type="ECO:0000313" key="3">
    <source>
        <dbReference type="Proteomes" id="UP000621436"/>
    </source>
</evidence>
<keyword evidence="3" id="KW-1185">Reference proteome</keyword>
<dbReference type="Gene3D" id="3.40.190.10">
    <property type="entry name" value="Periplasmic binding protein-like II"/>
    <property type="match status" value="2"/>
</dbReference>